<dbReference type="Pfam" id="PF00072">
    <property type="entry name" value="Response_reg"/>
    <property type="match status" value="1"/>
</dbReference>
<evidence type="ECO:0000259" key="12">
    <source>
        <dbReference type="PROSITE" id="PS50113"/>
    </source>
</evidence>
<dbReference type="EMBL" id="JAEMHM010000023">
    <property type="protein sequence ID" value="MBJ6727397.1"/>
    <property type="molecule type" value="Genomic_DNA"/>
</dbReference>
<keyword evidence="8" id="KW-1133">Transmembrane helix</keyword>
<keyword evidence="4 7" id="KW-0597">Phosphoprotein</keyword>
<comment type="caution">
    <text evidence="14">The sequence shown here is derived from an EMBL/GenBank/DDBJ whole genome shotgun (WGS) entry which is preliminary data.</text>
</comment>
<dbReference type="NCBIfam" id="TIGR00229">
    <property type="entry name" value="sensory_box"/>
    <property type="match status" value="1"/>
</dbReference>
<dbReference type="PROSITE" id="PS50113">
    <property type="entry name" value="PAC"/>
    <property type="match status" value="2"/>
</dbReference>
<dbReference type="InterPro" id="IPR003594">
    <property type="entry name" value="HATPase_dom"/>
</dbReference>
<dbReference type="Pfam" id="PF00672">
    <property type="entry name" value="HAMP"/>
    <property type="match status" value="1"/>
</dbReference>
<evidence type="ECO:0000259" key="11">
    <source>
        <dbReference type="PROSITE" id="PS50112"/>
    </source>
</evidence>
<dbReference type="PANTHER" id="PTHR43065:SF42">
    <property type="entry name" value="TWO-COMPONENT SENSOR PPRA"/>
    <property type="match status" value="1"/>
</dbReference>
<evidence type="ECO:0000259" key="9">
    <source>
        <dbReference type="PROSITE" id="PS50109"/>
    </source>
</evidence>
<evidence type="ECO:0000256" key="6">
    <source>
        <dbReference type="ARBA" id="ARBA00022777"/>
    </source>
</evidence>
<dbReference type="InterPro" id="IPR011006">
    <property type="entry name" value="CheY-like_superfamily"/>
</dbReference>
<evidence type="ECO:0000313" key="15">
    <source>
        <dbReference type="Proteomes" id="UP000636888"/>
    </source>
</evidence>
<dbReference type="CDD" id="cd06225">
    <property type="entry name" value="HAMP"/>
    <property type="match status" value="1"/>
</dbReference>
<keyword evidence="5" id="KW-0808">Transferase</keyword>
<sequence length="856" mass="95682">MNLRSKVLLPLALFSVLLAHYLYAHYLPASLQNIEQTYQRATERHLDSVIEGLIPLLLGHNLDTIYENLDALKKKNGNWLEIQLMDRDHLLLYPLEEPKAPPGVHSDDVRTLTRHIGYLGTELGTLTVKVDFAPVLSETRHRNRQLLTVMLGLIVAFVASAAWILERMVIRPVKTLSRASKHLAEGRFDADLGKGGRDEVGELVDRFAEMRDSIRGYQSELLERIKEIRRLASIVESSDDAIFSKSLDGTILTWNRGAAAMYGYAEEEVKGQSVRMLIPPPMQGELESILTKVARGEHIYQLETVRVKKSGEWFDVSLTVSPLYDSSGAVIGAAAIGRDISEPKRTSEELRVKNILLSTQQETSLDGILAVDGSGRIISSNGRFAEIWDLAPDLIASGAYQLVLQSLTGKLQAPDEFLAKLEHLYRHGEEKSRDELVLKDGRTLDMYSSPMVDQNGRNLGRVWYFRDVTEHHRLEEQLRQSQKMESIGTFAGGIAHDFNNILTAIVGYGTMALLQSAEDDPRRDAIDQMLRAAEKAAHLTKDLLLFCRKQVSQKSTVDINEIIRTTSTFLKRIIGEDVECRVSLHAEPMPVSADPHQLEQVLMNFATNARDAMEAGGIFTITTEPTRFDEQFISIHGYGRPGGYVLITVSDTGSGMDKTTQEHIFDPFFTTKEVGKGTGLGLAVVYGIVKDHDGFINVYSEPGKGTTFRIYLPQLSASIQEGPTEPERFQVRGTETILLAEDDETVRTLTRGVLEEFGYTVLTATNGMEAVQKFRENRERIALLLFDLVMPKKTGKEAYDEIREEAPGTRVLFASGYAPDLVQQKVLLDEKMPIVFKPVAPMELLRKVRETIDAAA</sequence>
<feature type="modified residue" description="4-aspartylphosphate" evidence="7">
    <location>
        <position position="787"/>
    </location>
</feature>
<evidence type="ECO:0000256" key="5">
    <source>
        <dbReference type="ARBA" id="ARBA00022679"/>
    </source>
</evidence>
<feature type="domain" description="Response regulatory" evidence="10">
    <location>
        <begin position="736"/>
        <end position="852"/>
    </location>
</feature>
<dbReference type="SMART" id="SM00388">
    <property type="entry name" value="HisKA"/>
    <property type="match status" value="1"/>
</dbReference>
<dbReference type="InterPro" id="IPR003660">
    <property type="entry name" value="HAMP_dom"/>
</dbReference>
<dbReference type="InterPro" id="IPR000014">
    <property type="entry name" value="PAS"/>
</dbReference>
<comment type="catalytic activity">
    <reaction evidence="1">
        <text>ATP + protein L-histidine = ADP + protein N-phospho-L-histidine.</text>
        <dbReference type="EC" id="2.7.13.3"/>
    </reaction>
</comment>
<dbReference type="InterPro" id="IPR003661">
    <property type="entry name" value="HisK_dim/P_dom"/>
</dbReference>
<feature type="transmembrane region" description="Helical" evidence="8">
    <location>
        <begin position="146"/>
        <end position="165"/>
    </location>
</feature>
<dbReference type="InterPro" id="IPR000700">
    <property type="entry name" value="PAS-assoc_C"/>
</dbReference>
<dbReference type="RefSeq" id="WP_199386458.1">
    <property type="nucleotide sequence ID" value="NZ_JAEMHM010000023.1"/>
</dbReference>
<dbReference type="Pfam" id="PF08448">
    <property type="entry name" value="PAS_4"/>
    <property type="match status" value="1"/>
</dbReference>
<evidence type="ECO:0000256" key="2">
    <source>
        <dbReference type="ARBA" id="ARBA00004370"/>
    </source>
</evidence>
<name>A0A8J7M2E2_9BACT</name>
<feature type="domain" description="HAMP" evidence="13">
    <location>
        <begin position="167"/>
        <end position="219"/>
    </location>
</feature>
<feature type="domain" description="PAS" evidence="11">
    <location>
        <begin position="227"/>
        <end position="297"/>
    </location>
</feature>
<dbReference type="SUPFAM" id="SSF55785">
    <property type="entry name" value="PYP-like sensor domain (PAS domain)"/>
    <property type="match status" value="2"/>
</dbReference>
<dbReference type="Pfam" id="PF02518">
    <property type="entry name" value="HATPase_c"/>
    <property type="match status" value="1"/>
</dbReference>
<keyword evidence="8" id="KW-0472">Membrane</keyword>
<evidence type="ECO:0000259" key="10">
    <source>
        <dbReference type="PROSITE" id="PS50110"/>
    </source>
</evidence>
<evidence type="ECO:0000313" key="14">
    <source>
        <dbReference type="EMBL" id="MBJ6727397.1"/>
    </source>
</evidence>
<evidence type="ECO:0000256" key="1">
    <source>
        <dbReference type="ARBA" id="ARBA00000085"/>
    </source>
</evidence>
<dbReference type="PANTHER" id="PTHR43065">
    <property type="entry name" value="SENSOR HISTIDINE KINASE"/>
    <property type="match status" value="1"/>
</dbReference>
<dbReference type="EC" id="2.7.13.3" evidence="3"/>
<dbReference type="GO" id="GO:0000155">
    <property type="term" value="F:phosphorelay sensor kinase activity"/>
    <property type="evidence" value="ECO:0007669"/>
    <property type="project" value="InterPro"/>
</dbReference>
<dbReference type="PROSITE" id="PS50109">
    <property type="entry name" value="HIS_KIN"/>
    <property type="match status" value="1"/>
</dbReference>
<dbReference type="InterPro" id="IPR005467">
    <property type="entry name" value="His_kinase_dom"/>
</dbReference>
<dbReference type="CDD" id="cd00082">
    <property type="entry name" value="HisKA"/>
    <property type="match status" value="1"/>
</dbReference>
<dbReference type="AlphaFoldDB" id="A0A8J7M2E2"/>
<reference evidence="14" key="1">
    <citation type="submission" date="2020-12" db="EMBL/GenBank/DDBJ databases">
        <title>Geomonas sp. Red875, isolated from river sediment.</title>
        <authorList>
            <person name="Xu Z."/>
            <person name="Zhang Z."/>
            <person name="Masuda Y."/>
            <person name="Itoh H."/>
            <person name="Senoo K."/>
        </authorList>
    </citation>
    <scope>NUCLEOTIDE SEQUENCE</scope>
    <source>
        <strain evidence="14">Red875</strain>
    </source>
</reference>
<accession>A0A8J7M2E2</accession>
<feature type="domain" description="Histidine kinase" evidence="9">
    <location>
        <begin position="493"/>
        <end position="716"/>
    </location>
</feature>
<dbReference type="InterPro" id="IPR001610">
    <property type="entry name" value="PAC"/>
</dbReference>
<keyword evidence="15" id="KW-1185">Reference proteome</keyword>
<organism evidence="14 15">
    <name type="scientific">Geomesophilobacter sediminis</name>
    <dbReference type="NCBI Taxonomy" id="2798584"/>
    <lineage>
        <taxon>Bacteria</taxon>
        <taxon>Pseudomonadati</taxon>
        <taxon>Thermodesulfobacteriota</taxon>
        <taxon>Desulfuromonadia</taxon>
        <taxon>Geobacterales</taxon>
        <taxon>Geobacteraceae</taxon>
        <taxon>Geomesophilobacter</taxon>
    </lineage>
</organism>
<dbReference type="Pfam" id="PF12860">
    <property type="entry name" value="PAS_7"/>
    <property type="match status" value="1"/>
</dbReference>
<dbReference type="SMART" id="SM00304">
    <property type="entry name" value="HAMP"/>
    <property type="match status" value="1"/>
</dbReference>
<keyword evidence="8" id="KW-0812">Transmembrane</keyword>
<dbReference type="InterPro" id="IPR004358">
    <property type="entry name" value="Sig_transdc_His_kin-like_C"/>
</dbReference>
<dbReference type="SMART" id="SM00091">
    <property type="entry name" value="PAS"/>
    <property type="match status" value="2"/>
</dbReference>
<dbReference type="Proteomes" id="UP000636888">
    <property type="component" value="Unassembled WGS sequence"/>
</dbReference>
<dbReference type="InterPro" id="IPR036890">
    <property type="entry name" value="HATPase_C_sf"/>
</dbReference>
<dbReference type="InterPro" id="IPR035965">
    <property type="entry name" value="PAS-like_dom_sf"/>
</dbReference>
<evidence type="ECO:0000256" key="7">
    <source>
        <dbReference type="PROSITE-ProRule" id="PRU00169"/>
    </source>
</evidence>
<evidence type="ECO:0000256" key="4">
    <source>
        <dbReference type="ARBA" id="ARBA00022553"/>
    </source>
</evidence>
<dbReference type="Gene3D" id="3.30.565.10">
    <property type="entry name" value="Histidine kinase-like ATPase, C-terminal domain"/>
    <property type="match status" value="1"/>
</dbReference>
<dbReference type="SUPFAM" id="SSF47384">
    <property type="entry name" value="Homodimeric domain of signal transducing histidine kinase"/>
    <property type="match status" value="1"/>
</dbReference>
<dbReference type="Gene3D" id="3.30.450.20">
    <property type="entry name" value="PAS domain"/>
    <property type="match status" value="2"/>
</dbReference>
<proteinExistence type="predicted"/>
<dbReference type="SUPFAM" id="SSF158472">
    <property type="entry name" value="HAMP domain-like"/>
    <property type="match status" value="1"/>
</dbReference>
<dbReference type="SMART" id="SM00086">
    <property type="entry name" value="PAC"/>
    <property type="match status" value="2"/>
</dbReference>
<dbReference type="InterPro" id="IPR001789">
    <property type="entry name" value="Sig_transdc_resp-reg_receiver"/>
</dbReference>
<evidence type="ECO:0000256" key="8">
    <source>
        <dbReference type="SAM" id="Phobius"/>
    </source>
</evidence>
<dbReference type="InterPro" id="IPR036097">
    <property type="entry name" value="HisK_dim/P_sf"/>
</dbReference>
<dbReference type="Gene3D" id="6.10.340.10">
    <property type="match status" value="1"/>
</dbReference>
<dbReference type="SMART" id="SM00448">
    <property type="entry name" value="REC"/>
    <property type="match status" value="1"/>
</dbReference>
<feature type="domain" description="PAC" evidence="12">
    <location>
        <begin position="300"/>
        <end position="352"/>
    </location>
</feature>
<evidence type="ECO:0000256" key="3">
    <source>
        <dbReference type="ARBA" id="ARBA00012438"/>
    </source>
</evidence>
<dbReference type="PROSITE" id="PS50110">
    <property type="entry name" value="RESPONSE_REGULATORY"/>
    <property type="match status" value="1"/>
</dbReference>
<keyword evidence="6" id="KW-0418">Kinase</keyword>
<evidence type="ECO:0000259" key="13">
    <source>
        <dbReference type="PROSITE" id="PS50885"/>
    </source>
</evidence>
<dbReference type="SUPFAM" id="SSF52172">
    <property type="entry name" value="CheY-like"/>
    <property type="match status" value="1"/>
</dbReference>
<dbReference type="Gene3D" id="3.40.50.2300">
    <property type="match status" value="1"/>
</dbReference>
<dbReference type="SMART" id="SM00387">
    <property type="entry name" value="HATPase_c"/>
    <property type="match status" value="1"/>
</dbReference>
<dbReference type="CDD" id="cd00130">
    <property type="entry name" value="PAS"/>
    <property type="match status" value="2"/>
</dbReference>
<gene>
    <name evidence="14" type="ORF">JFN93_22010</name>
</gene>
<dbReference type="InterPro" id="IPR013656">
    <property type="entry name" value="PAS_4"/>
</dbReference>
<dbReference type="GO" id="GO:0016020">
    <property type="term" value="C:membrane"/>
    <property type="evidence" value="ECO:0007669"/>
    <property type="project" value="UniProtKB-SubCell"/>
</dbReference>
<feature type="domain" description="PAC" evidence="12">
    <location>
        <begin position="430"/>
        <end position="480"/>
    </location>
</feature>
<comment type="subcellular location">
    <subcellularLocation>
        <location evidence="2">Membrane</location>
    </subcellularLocation>
</comment>
<dbReference type="PRINTS" id="PR00344">
    <property type="entry name" value="BCTRLSENSOR"/>
</dbReference>
<protein>
    <recommendedName>
        <fullName evidence="3">histidine kinase</fullName>
        <ecNumber evidence="3">2.7.13.3</ecNumber>
    </recommendedName>
</protein>
<dbReference type="PROSITE" id="PS50885">
    <property type="entry name" value="HAMP"/>
    <property type="match status" value="1"/>
</dbReference>
<dbReference type="Pfam" id="PF00512">
    <property type="entry name" value="HisKA"/>
    <property type="match status" value="1"/>
</dbReference>
<dbReference type="PROSITE" id="PS50112">
    <property type="entry name" value="PAS"/>
    <property type="match status" value="1"/>
</dbReference>
<dbReference type="Gene3D" id="1.10.287.130">
    <property type="match status" value="1"/>
</dbReference>
<dbReference type="SUPFAM" id="SSF55874">
    <property type="entry name" value="ATPase domain of HSP90 chaperone/DNA topoisomerase II/histidine kinase"/>
    <property type="match status" value="1"/>
</dbReference>